<reference evidence="11 12" key="1">
    <citation type="journal article" date="2014" name="Genome Announc.">
        <title>Draft genome sequences of eight enterohepatic helicobacter species isolated from both laboratory and wild rodents.</title>
        <authorList>
            <person name="Sheh A."/>
            <person name="Shen Z."/>
            <person name="Fox J.G."/>
        </authorList>
    </citation>
    <scope>NUCLEOTIDE SEQUENCE [LARGE SCALE GENOMIC DNA]</scope>
    <source>
        <strain evidence="11 12">MIT-03-7007</strain>
    </source>
</reference>
<keyword evidence="7 8" id="KW-0472">Membrane</keyword>
<dbReference type="EMBL" id="CP021886">
    <property type="protein sequence ID" value="AWI34917.1"/>
    <property type="molecule type" value="Genomic_DNA"/>
</dbReference>
<keyword evidence="5 8" id="KW-0812">Transmembrane</keyword>
<evidence type="ECO:0000313" key="10">
    <source>
        <dbReference type="EMBL" id="AWI34917.1"/>
    </source>
</evidence>
<feature type="transmembrane region" description="Helical" evidence="8">
    <location>
        <begin position="188"/>
        <end position="211"/>
    </location>
</feature>
<dbReference type="Gene3D" id="1.10.3720.10">
    <property type="entry name" value="MetI-like"/>
    <property type="match status" value="1"/>
</dbReference>
<dbReference type="FunFam" id="1.10.3720.10:FF:000002">
    <property type="entry name" value="D-methionine ABC transporter permease MetI"/>
    <property type="match status" value="1"/>
</dbReference>
<dbReference type="Proteomes" id="UP000029920">
    <property type="component" value="Unassembled WGS sequence"/>
</dbReference>
<dbReference type="Proteomes" id="UP000244890">
    <property type="component" value="Chromosome"/>
</dbReference>
<evidence type="ECO:0000256" key="5">
    <source>
        <dbReference type="ARBA" id="ARBA00022692"/>
    </source>
</evidence>
<protein>
    <submittedName>
        <fullName evidence="10 11">ABC transporter permease</fullName>
    </submittedName>
</protein>
<accession>A0A099UF27</accession>
<feature type="domain" description="ABC transmembrane type-1" evidence="9">
    <location>
        <begin position="13"/>
        <end position="207"/>
    </location>
</feature>
<evidence type="ECO:0000256" key="1">
    <source>
        <dbReference type="ARBA" id="ARBA00004651"/>
    </source>
</evidence>
<dbReference type="InterPro" id="IPR051322">
    <property type="entry name" value="AA_ABC_Transporter_Permease"/>
</dbReference>
<keyword evidence="3 8" id="KW-0813">Transport</keyword>
<evidence type="ECO:0000256" key="4">
    <source>
        <dbReference type="ARBA" id="ARBA00022475"/>
    </source>
</evidence>
<dbReference type="PANTHER" id="PTHR30450:SF1">
    <property type="entry name" value="D-METHIONINE TRANSPORT SYSTEM PERMEASE PROTEIN METI-RELATED"/>
    <property type="match status" value="1"/>
</dbReference>
<dbReference type="AlphaFoldDB" id="A0A099UF27"/>
<dbReference type="Pfam" id="PF00528">
    <property type="entry name" value="BPD_transp_1"/>
    <property type="match status" value="1"/>
</dbReference>
<keyword evidence="4" id="KW-1003">Cell membrane</keyword>
<dbReference type="RefSeq" id="WP_034553336.1">
    <property type="nucleotide sequence ID" value="NZ_CP021886.1"/>
</dbReference>
<evidence type="ECO:0000313" key="12">
    <source>
        <dbReference type="Proteomes" id="UP000029920"/>
    </source>
</evidence>
<evidence type="ECO:0000256" key="2">
    <source>
        <dbReference type="ARBA" id="ARBA00007069"/>
    </source>
</evidence>
<dbReference type="GO" id="GO:0048473">
    <property type="term" value="P:D-methionine transmembrane transport"/>
    <property type="evidence" value="ECO:0007669"/>
    <property type="project" value="TreeGrafter"/>
</dbReference>
<gene>
    <name evidence="10" type="ORF">CDV25_09195</name>
    <name evidence="11" type="ORF">LS72_004885</name>
</gene>
<evidence type="ECO:0000256" key="7">
    <source>
        <dbReference type="ARBA" id="ARBA00023136"/>
    </source>
</evidence>
<feature type="transmembrane region" description="Helical" evidence="8">
    <location>
        <begin position="146"/>
        <end position="168"/>
    </location>
</feature>
<evidence type="ECO:0000256" key="8">
    <source>
        <dbReference type="RuleBase" id="RU363032"/>
    </source>
</evidence>
<dbReference type="PROSITE" id="PS50928">
    <property type="entry name" value="ABC_TM1"/>
    <property type="match status" value="1"/>
</dbReference>
<dbReference type="GO" id="GO:0005886">
    <property type="term" value="C:plasma membrane"/>
    <property type="evidence" value="ECO:0007669"/>
    <property type="project" value="UniProtKB-SubCell"/>
</dbReference>
<feature type="transmembrane region" description="Helical" evidence="8">
    <location>
        <begin position="89"/>
        <end position="108"/>
    </location>
</feature>
<evidence type="ECO:0000259" key="9">
    <source>
        <dbReference type="PROSITE" id="PS50928"/>
    </source>
</evidence>
<dbReference type="SUPFAM" id="SSF161098">
    <property type="entry name" value="MetI-like"/>
    <property type="match status" value="1"/>
</dbReference>
<dbReference type="PANTHER" id="PTHR30450">
    <property type="entry name" value="ABC TRANSPORTER PERMEASE"/>
    <property type="match status" value="1"/>
</dbReference>
<reference evidence="11" key="3">
    <citation type="submission" date="2018-04" db="EMBL/GenBank/DDBJ databases">
        <authorList>
            <person name="Sheh A."/>
            <person name="Shen Z."/>
            <person name="Mannion A.J."/>
            <person name="Fox J.G."/>
        </authorList>
    </citation>
    <scope>NUCLEOTIDE SEQUENCE</scope>
    <source>
        <strain evidence="11">MIT-03-7007</strain>
    </source>
</reference>
<dbReference type="EMBL" id="JRPC02000010">
    <property type="protein sequence ID" value="TLE16061.1"/>
    <property type="molecule type" value="Genomic_DNA"/>
</dbReference>
<evidence type="ECO:0000256" key="6">
    <source>
        <dbReference type="ARBA" id="ARBA00022989"/>
    </source>
</evidence>
<feature type="transmembrane region" description="Helical" evidence="8">
    <location>
        <begin position="62"/>
        <end position="83"/>
    </location>
</feature>
<sequence>MDFKILKLLFEATLDTLYMSVMATFIATLLAIVPAVLLVLCSPKGLSPNVIIFRILDTITNTLRSFPFLILMIVLFPLTQWILGRSIGATAAIIPLSIGASPFIVRILENALKEVDKGVIEAAQSFGAGNIQIIFKIMLVEALPSIISGITLALILVIGFSAMAGAVGGGGLGDIAIKYGYYRFQSDIMLYTVVILIFLVQVIQSFGDFLYRKLKH</sequence>
<feature type="transmembrane region" description="Helical" evidence="8">
    <location>
        <begin position="17"/>
        <end position="41"/>
    </location>
</feature>
<name>A0A099UF27_9HELI</name>
<dbReference type="OrthoDB" id="9793490at2"/>
<comment type="similarity">
    <text evidence="2">Belongs to the binding-protein-dependent transport system permease family. CysTW subfamily.</text>
</comment>
<proteinExistence type="inferred from homology"/>
<dbReference type="KEGG" id="had:CDV25_09195"/>
<dbReference type="CDD" id="cd06261">
    <property type="entry name" value="TM_PBP2"/>
    <property type="match status" value="1"/>
</dbReference>
<reference evidence="10 13" key="2">
    <citation type="submission" date="2017-06" db="EMBL/GenBank/DDBJ databases">
        <title>Complete genome of Helicobacter apodemus.</title>
        <authorList>
            <person name="Cho S."/>
        </authorList>
    </citation>
    <scope>NUCLEOTIDE SEQUENCE [LARGE SCALE GENOMIC DNA]</scope>
    <source>
        <strain evidence="10">SCJK1</strain>
        <strain evidence="13">SNUVETPUB-15-01</strain>
    </source>
</reference>
<comment type="subcellular location">
    <subcellularLocation>
        <location evidence="1 8">Cell membrane</location>
        <topology evidence="1 8">Multi-pass membrane protein</topology>
    </subcellularLocation>
</comment>
<evidence type="ECO:0000313" key="13">
    <source>
        <dbReference type="Proteomes" id="UP000244890"/>
    </source>
</evidence>
<keyword evidence="6 8" id="KW-1133">Transmembrane helix</keyword>
<evidence type="ECO:0000256" key="3">
    <source>
        <dbReference type="ARBA" id="ARBA00022448"/>
    </source>
</evidence>
<evidence type="ECO:0000313" key="11">
    <source>
        <dbReference type="EMBL" id="TLE16061.1"/>
    </source>
</evidence>
<organism evidence="11 12">
    <name type="scientific">Helicobacter apodemus</name>
    <dbReference type="NCBI Taxonomy" id="135569"/>
    <lineage>
        <taxon>Bacteria</taxon>
        <taxon>Pseudomonadati</taxon>
        <taxon>Campylobacterota</taxon>
        <taxon>Epsilonproteobacteria</taxon>
        <taxon>Campylobacterales</taxon>
        <taxon>Helicobacteraceae</taxon>
        <taxon>Helicobacter</taxon>
    </lineage>
</organism>
<keyword evidence="12" id="KW-1185">Reference proteome</keyword>
<dbReference type="InterPro" id="IPR000515">
    <property type="entry name" value="MetI-like"/>
</dbReference>
<dbReference type="InterPro" id="IPR035906">
    <property type="entry name" value="MetI-like_sf"/>
</dbReference>